<organism evidence="1 2">
    <name type="scientific">Bathycoccus prasinos</name>
    <dbReference type="NCBI Taxonomy" id="41875"/>
    <lineage>
        <taxon>Eukaryota</taxon>
        <taxon>Viridiplantae</taxon>
        <taxon>Chlorophyta</taxon>
        <taxon>Mamiellophyceae</taxon>
        <taxon>Mamiellales</taxon>
        <taxon>Bathycoccaceae</taxon>
        <taxon>Bathycoccus</taxon>
    </lineage>
</organism>
<evidence type="ECO:0000313" key="1">
    <source>
        <dbReference type="EMBL" id="CCO17477.1"/>
    </source>
</evidence>
<name>K8EH68_9CHLO</name>
<dbReference type="GeneID" id="19014350"/>
<dbReference type="EMBL" id="FO082271">
    <property type="protein sequence ID" value="CCO17477.1"/>
    <property type="molecule type" value="Genomic_DNA"/>
</dbReference>
<proteinExistence type="predicted"/>
<gene>
    <name evidence="1" type="ORF">Bathy08g03710</name>
</gene>
<reference evidence="1 2" key="1">
    <citation type="submission" date="2011-10" db="EMBL/GenBank/DDBJ databases">
        <authorList>
            <person name="Genoscope - CEA"/>
        </authorList>
    </citation>
    <scope>NUCLEOTIDE SEQUENCE [LARGE SCALE GENOMIC DNA]</scope>
    <source>
        <strain evidence="1 2">RCC 1105</strain>
    </source>
</reference>
<dbReference type="RefSeq" id="XP_007511356.1">
    <property type="nucleotide sequence ID" value="XM_007511294.1"/>
</dbReference>
<sequence length="197" mass="21608">MSTKINGFMTLRSEPDAPARSVTSDDVSSWPEIERQLVKACAIFAGDSSVNGRMQAAGQLGPHTTHDAVSEMSVVEVFTTAYEGSLEDCSTILDVHYRLLAETLIQGNTELVEHVYEKFAALPPRLRKSSLRATAACAEAGLLHTREEYEMMNAVLSEVVESGDADEGALMEFEKNNAMLKAMDDMLEAMLKNVSDW</sequence>
<dbReference type="OrthoDB" id="496470at2759"/>
<protein>
    <submittedName>
        <fullName evidence="1">Uncharacterized protein</fullName>
    </submittedName>
</protein>
<accession>K8EH68</accession>
<evidence type="ECO:0000313" key="2">
    <source>
        <dbReference type="Proteomes" id="UP000198341"/>
    </source>
</evidence>
<dbReference type="KEGG" id="bpg:Bathy08g03710"/>
<dbReference type="Proteomes" id="UP000198341">
    <property type="component" value="Chromosome 8"/>
</dbReference>
<dbReference type="AlphaFoldDB" id="K8EH68"/>
<keyword evidence="2" id="KW-1185">Reference proteome</keyword>